<proteinExistence type="predicted"/>
<keyword evidence="9" id="KW-1185">Reference proteome</keyword>
<comment type="caution">
    <text evidence="8">The sequence shown here is derived from an EMBL/GenBank/DDBJ whole genome shotgun (WGS) entry which is preliminary data.</text>
</comment>
<feature type="domain" description="TonB-dependent transporter Oar-like beta-barrel" evidence="7">
    <location>
        <begin position="240"/>
        <end position="316"/>
    </location>
</feature>
<keyword evidence="2" id="KW-0813">Transport</keyword>
<evidence type="ECO:0000259" key="7">
    <source>
        <dbReference type="Pfam" id="PF25183"/>
    </source>
</evidence>
<evidence type="ECO:0000313" key="8">
    <source>
        <dbReference type="EMBL" id="MBZ9777796.1"/>
    </source>
</evidence>
<dbReference type="InterPro" id="IPR036942">
    <property type="entry name" value="Beta-barrel_TonB_sf"/>
</dbReference>
<evidence type="ECO:0000256" key="1">
    <source>
        <dbReference type="ARBA" id="ARBA00004571"/>
    </source>
</evidence>
<dbReference type="InterPro" id="IPR039426">
    <property type="entry name" value="TonB-dep_rcpt-like"/>
</dbReference>
<dbReference type="Pfam" id="PF13620">
    <property type="entry name" value="CarboxypepD_reg"/>
    <property type="match status" value="1"/>
</dbReference>
<protein>
    <submittedName>
        <fullName evidence="8">Carboxypeptidase regulatory-like domain-containing protein</fullName>
    </submittedName>
</protein>
<evidence type="ECO:0000256" key="2">
    <source>
        <dbReference type="ARBA" id="ARBA00022448"/>
    </source>
</evidence>
<name>A0ABS7XI64_9FLAO</name>
<comment type="subcellular location">
    <subcellularLocation>
        <location evidence="1">Cell outer membrane</location>
        <topology evidence="1">Multi-pass membrane protein</topology>
    </subcellularLocation>
</comment>
<dbReference type="Gene3D" id="2.170.130.10">
    <property type="entry name" value="TonB-dependent receptor, plug domain"/>
    <property type="match status" value="1"/>
</dbReference>
<accession>A0ABS7XI64</accession>
<sequence>MKKLLLGLFLIMGVGIYAQGVTTSSLNGKITDNNDQPLPGANVLAVHTPTGTQYGVVTDFDGFYRIPNMRVGGPYKITITYVGFEDILLEGVFLRLGDSERISRQMNESNNALDEVIISASKNGIFDSGQTGSNTNISQRQVANLPSATRSLGDFIRTTPEAQVGENGSISLGGQNNRYNAIYIDGAVNNDAFGLAGSGTNGGQTGVSPISIDAIESFQVNLSPFDVRQSGFAGGSINAITRSGSNNTEGSAYYYLRNQDLAGKTPTALTEDNRQKLTDFTAELFGARVGGAIVEDKLFYFINYERQDEETPQPFVFDRYQGDASRQDIANLKQGLIDNYGYNPGVFENNPTKLISDKLIARIDWNVNDKNTITVKNSYVNAENTDPRQSSDRNLNFTGRGVFFPSRTNSTTLEWSTTNGSDMSNNLLIGYTDVLDDRDPTGDPFPAVQIFDGSGNIYFGSEPFSTANLLEQKVLNITNNFELYRGRHKLTFGANFEYIDSKNVFFRQNFGQYRFSSLADFNTYLDDIDGNEAPARFYDRGYSLQGGTGDNSLGAAEFNYSSLGFYAQDDVDLTDDLKVSLGLRIDLPFFEDGLVNNDFNTRTVELLEANGKDLQGARVGKPIDTQIHFAPRLGFSWDVGGNRTTQLRGGIGVFTSRVPLVWPGGQYNNNGITAGFVDERAIDGDVFFNPDPFDQPVQPGAEPGTGAVGGQIDLFAPDIKLPQVAKYNIAVDQKLPVWGLIASGEFLYNDVLNAVFYENVNIRGPVGSLNGADGRPYYNRRDLIDDTYSSIFLASNTSEGYSYNATFKLTKPFANGFAGQLAYTYGDAYEIFPGTSSQNSSQWRNLETVNGKNANPGIQRTGFSVGSRITGNFSYEHEWNDNVKSTVSLFYAGEEGRPFTYLYNSRNANILNDDSRDNALIYIPRNASEITFAGTPVEQQEQWEAFNSYIESSEYLRERRGLYSERNGERGPWSHIVDLKFLQDFSLDFNNKKHTFQLSFDIFNFTNLINKDWGRRPFIPGSIGILDVEQGGPDPVFSFNIDDFQSEADIENFDDSGILSSRWQMQVGLRYLFN</sequence>
<dbReference type="EMBL" id="JAIQZE010000001">
    <property type="protein sequence ID" value="MBZ9777796.1"/>
    <property type="molecule type" value="Genomic_DNA"/>
</dbReference>
<dbReference type="Pfam" id="PF25183">
    <property type="entry name" value="OMP_b-brl_4"/>
    <property type="match status" value="2"/>
</dbReference>
<organism evidence="8 9">
    <name type="scientific">Psychroflexus longus</name>
    <dbReference type="NCBI Taxonomy" id="2873596"/>
    <lineage>
        <taxon>Bacteria</taxon>
        <taxon>Pseudomonadati</taxon>
        <taxon>Bacteroidota</taxon>
        <taxon>Flavobacteriia</taxon>
        <taxon>Flavobacteriales</taxon>
        <taxon>Flavobacteriaceae</taxon>
        <taxon>Psychroflexus</taxon>
    </lineage>
</organism>
<feature type="domain" description="TonB-dependent transporter Oar-like beta-barrel" evidence="7">
    <location>
        <begin position="347"/>
        <end position="1010"/>
    </location>
</feature>
<dbReference type="Gene3D" id="2.60.40.1120">
    <property type="entry name" value="Carboxypeptidase-like, regulatory domain"/>
    <property type="match status" value="1"/>
</dbReference>
<dbReference type="InterPro" id="IPR057601">
    <property type="entry name" value="Oar-like_b-barrel"/>
</dbReference>
<dbReference type="SUPFAM" id="SSF56935">
    <property type="entry name" value="Porins"/>
    <property type="match status" value="1"/>
</dbReference>
<dbReference type="Gene3D" id="2.40.170.20">
    <property type="entry name" value="TonB-dependent receptor, beta-barrel domain"/>
    <property type="match status" value="1"/>
</dbReference>
<keyword evidence="6" id="KW-0998">Cell outer membrane</keyword>
<keyword evidence="4" id="KW-0812">Transmembrane</keyword>
<dbReference type="PANTHER" id="PTHR30069:SF46">
    <property type="entry name" value="OAR PROTEIN"/>
    <property type="match status" value="1"/>
</dbReference>
<keyword evidence="3" id="KW-1134">Transmembrane beta strand</keyword>
<dbReference type="Proteomes" id="UP001199314">
    <property type="component" value="Unassembled WGS sequence"/>
</dbReference>
<dbReference type="InterPro" id="IPR008969">
    <property type="entry name" value="CarboxyPept-like_regulatory"/>
</dbReference>
<dbReference type="PANTHER" id="PTHR30069">
    <property type="entry name" value="TONB-DEPENDENT OUTER MEMBRANE RECEPTOR"/>
    <property type="match status" value="1"/>
</dbReference>
<dbReference type="SUPFAM" id="SSF49464">
    <property type="entry name" value="Carboxypeptidase regulatory domain-like"/>
    <property type="match status" value="1"/>
</dbReference>
<dbReference type="InterPro" id="IPR037066">
    <property type="entry name" value="Plug_dom_sf"/>
</dbReference>
<evidence type="ECO:0000313" key="9">
    <source>
        <dbReference type="Proteomes" id="UP001199314"/>
    </source>
</evidence>
<keyword evidence="5" id="KW-0472">Membrane</keyword>
<evidence type="ECO:0000256" key="3">
    <source>
        <dbReference type="ARBA" id="ARBA00022452"/>
    </source>
</evidence>
<evidence type="ECO:0000256" key="6">
    <source>
        <dbReference type="ARBA" id="ARBA00023237"/>
    </source>
</evidence>
<evidence type="ECO:0000256" key="5">
    <source>
        <dbReference type="ARBA" id="ARBA00023136"/>
    </source>
</evidence>
<gene>
    <name evidence="8" type="ORF">LB452_02575</name>
</gene>
<dbReference type="RefSeq" id="WP_224460155.1">
    <property type="nucleotide sequence ID" value="NZ_JAIQZE010000001.1"/>
</dbReference>
<evidence type="ECO:0000256" key="4">
    <source>
        <dbReference type="ARBA" id="ARBA00022692"/>
    </source>
</evidence>
<reference evidence="9" key="1">
    <citation type="submission" date="2023-07" db="EMBL/GenBank/DDBJ databases">
        <title>Novel species isolated from saline lakes on Tibetan Plateau.</title>
        <authorList>
            <person name="Lu H."/>
        </authorList>
    </citation>
    <scope>NUCLEOTIDE SEQUENCE [LARGE SCALE GENOMIC DNA]</scope>
    <source>
        <strain evidence="9">CAK8W</strain>
    </source>
</reference>